<accession>A0ABV9KCA6</accession>
<dbReference type="InterPro" id="IPR047640">
    <property type="entry name" value="RpiR-like"/>
</dbReference>
<evidence type="ECO:0000256" key="2">
    <source>
        <dbReference type="ARBA" id="ARBA00023125"/>
    </source>
</evidence>
<evidence type="ECO:0000256" key="3">
    <source>
        <dbReference type="ARBA" id="ARBA00023163"/>
    </source>
</evidence>
<dbReference type="SUPFAM" id="SSF46689">
    <property type="entry name" value="Homeodomain-like"/>
    <property type="match status" value="1"/>
</dbReference>
<dbReference type="Pfam" id="PF01418">
    <property type="entry name" value="HTH_6"/>
    <property type="match status" value="1"/>
</dbReference>
<gene>
    <name evidence="7" type="ORF">ACFO5X_03515</name>
</gene>
<reference evidence="8" key="1">
    <citation type="journal article" date="2019" name="Int. J. Syst. Evol. Microbiol.">
        <title>The Global Catalogue of Microorganisms (GCM) 10K type strain sequencing project: providing services to taxonomists for standard genome sequencing and annotation.</title>
        <authorList>
            <consortium name="The Broad Institute Genomics Platform"/>
            <consortium name="The Broad Institute Genome Sequencing Center for Infectious Disease"/>
            <person name="Wu L."/>
            <person name="Ma J."/>
        </authorList>
    </citation>
    <scope>NUCLEOTIDE SEQUENCE [LARGE SCALE GENOMIC DNA]</scope>
    <source>
        <strain evidence="8">CGMCC 4.7283</strain>
    </source>
</reference>
<evidence type="ECO:0000313" key="8">
    <source>
        <dbReference type="Proteomes" id="UP001595973"/>
    </source>
</evidence>
<dbReference type="PANTHER" id="PTHR30514">
    <property type="entry name" value="GLUCOKINASE"/>
    <property type="match status" value="1"/>
</dbReference>
<dbReference type="Proteomes" id="UP001595973">
    <property type="component" value="Unassembled WGS sequence"/>
</dbReference>
<dbReference type="EMBL" id="JBHSGI010000002">
    <property type="protein sequence ID" value="MFC4667608.1"/>
    <property type="molecule type" value="Genomic_DNA"/>
</dbReference>
<keyword evidence="8" id="KW-1185">Reference proteome</keyword>
<evidence type="ECO:0000259" key="6">
    <source>
        <dbReference type="PROSITE" id="PS51464"/>
    </source>
</evidence>
<organism evidence="7 8">
    <name type="scientific">Seohaeicola nanhaiensis</name>
    <dbReference type="NCBI Taxonomy" id="1387282"/>
    <lineage>
        <taxon>Bacteria</taxon>
        <taxon>Pseudomonadati</taxon>
        <taxon>Pseudomonadota</taxon>
        <taxon>Alphaproteobacteria</taxon>
        <taxon>Rhodobacterales</taxon>
        <taxon>Roseobacteraceae</taxon>
        <taxon>Seohaeicola</taxon>
    </lineage>
</organism>
<dbReference type="InterPro" id="IPR001347">
    <property type="entry name" value="SIS_dom"/>
</dbReference>
<dbReference type="RefSeq" id="WP_380715841.1">
    <property type="nucleotide sequence ID" value="NZ_JBHSGI010000002.1"/>
</dbReference>
<dbReference type="CDD" id="cd05013">
    <property type="entry name" value="SIS_RpiR"/>
    <property type="match status" value="1"/>
</dbReference>
<feature type="domain" description="HTH rpiR-type" evidence="5">
    <location>
        <begin position="3"/>
        <end position="79"/>
    </location>
</feature>
<dbReference type="InterPro" id="IPR035472">
    <property type="entry name" value="RpiR-like_SIS"/>
</dbReference>
<dbReference type="Gene3D" id="1.10.10.10">
    <property type="entry name" value="Winged helix-like DNA-binding domain superfamily/Winged helix DNA-binding domain"/>
    <property type="match status" value="1"/>
</dbReference>
<evidence type="ECO:0000313" key="7">
    <source>
        <dbReference type="EMBL" id="MFC4667608.1"/>
    </source>
</evidence>
<name>A0ABV9KCA6_9RHOB</name>
<feature type="coiled-coil region" evidence="4">
    <location>
        <begin position="2"/>
        <end position="29"/>
    </location>
</feature>
<proteinExistence type="predicted"/>
<keyword evidence="2" id="KW-0238">DNA-binding</keyword>
<dbReference type="InterPro" id="IPR046348">
    <property type="entry name" value="SIS_dom_sf"/>
</dbReference>
<evidence type="ECO:0000256" key="1">
    <source>
        <dbReference type="ARBA" id="ARBA00023015"/>
    </source>
</evidence>
<keyword evidence="1" id="KW-0805">Transcription regulation</keyword>
<sequence>MAETAQQRIRAVAGQLTRAERQLADAILENYPMSGLGSITRLGEKAGVSSPTVARMVQKLGFSGFAEFQAALRDELEAQISNPIAKHESWSQAAPQGHILNRFTDAVIANIRHTLANADPAEFDAVIALLSDTRRRVFIAGGRITHALAEYMHLHLQVIRPDVRLVRTTANAWPHDLLDLEDGDLVVLYDVRRYENTTLKLAEIAAARGAKCVLFTDQWQSPISRYAEVSFNCRIEAPSAWDSMTAMLLLSETLIAAVQEMEWERTRERMKSLEEMFDATRIFRKFV</sequence>
<dbReference type="PROSITE" id="PS51071">
    <property type="entry name" value="HTH_RPIR"/>
    <property type="match status" value="1"/>
</dbReference>
<dbReference type="Pfam" id="PF01380">
    <property type="entry name" value="SIS"/>
    <property type="match status" value="1"/>
</dbReference>
<protein>
    <submittedName>
        <fullName evidence="7">MurR/RpiR family transcriptional regulator</fullName>
    </submittedName>
</protein>
<dbReference type="PANTHER" id="PTHR30514:SF18">
    <property type="entry name" value="RPIR-FAMILY TRANSCRIPTIONAL REGULATOR"/>
    <property type="match status" value="1"/>
</dbReference>
<evidence type="ECO:0000259" key="5">
    <source>
        <dbReference type="PROSITE" id="PS51071"/>
    </source>
</evidence>
<feature type="domain" description="SIS" evidence="6">
    <location>
        <begin position="126"/>
        <end position="264"/>
    </location>
</feature>
<dbReference type="SUPFAM" id="SSF53697">
    <property type="entry name" value="SIS domain"/>
    <property type="match status" value="1"/>
</dbReference>
<keyword evidence="4" id="KW-0175">Coiled coil</keyword>
<evidence type="ECO:0000256" key="4">
    <source>
        <dbReference type="SAM" id="Coils"/>
    </source>
</evidence>
<dbReference type="InterPro" id="IPR009057">
    <property type="entry name" value="Homeodomain-like_sf"/>
</dbReference>
<comment type="caution">
    <text evidence="7">The sequence shown here is derived from an EMBL/GenBank/DDBJ whole genome shotgun (WGS) entry which is preliminary data.</text>
</comment>
<dbReference type="Gene3D" id="3.40.50.10490">
    <property type="entry name" value="Glucose-6-phosphate isomerase like protein, domain 1"/>
    <property type="match status" value="1"/>
</dbReference>
<dbReference type="InterPro" id="IPR000281">
    <property type="entry name" value="HTH_RpiR"/>
</dbReference>
<keyword evidence="3" id="KW-0804">Transcription</keyword>
<dbReference type="PROSITE" id="PS51464">
    <property type="entry name" value="SIS"/>
    <property type="match status" value="1"/>
</dbReference>
<dbReference type="InterPro" id="IPR036388">
    <property type="entry name" value="WH-like_DNA-bd_sf"/>
</dbReference>